<keyword evidence="7 17" id="KW-0418">Kinase</keyword>
<evidence type="ECO:0000256" key="12">
    <source>
        <dbReference type="ARBA" id="ARBA00048679"/>
    </source>
</evidence>
<dbReference type="InterPro" id="IPR022775">
    <property type="entry name" value="AP_mu_sigma_su"/>
</dbReference>
<comment type="similarity">
    <text evidence="2">Belongs to the adaptor complexes small subunit family.</text>
</comment>
<dbReference type="PROSITE" id="PS00107">
    <property type="entry name" value="PROTEIN_KINASE_ATP"/>
    <property type="match status" value="1"/>
</dbReference>
<sequence>MVKWQTSKMAGSILNSLSVLILNQYIFIILLLYFMWQNANFVLSNITNSQENTKGFDCLEKKRLVEEFIEEETRNNYSEEEDMNKEETKEFDPSEWSLSRFEMGRYLGNGKFGHVYLARERESKFIVALKVISKRQLNLCQLTDSLTREVEILSHLRHPNIIGFYGFFQTQKRVYLMLEWAPLGDLYGLMKKQTNRRFSEEMASKIIQQITMAIGYMHQMNVIHRDLKPENILCFHNNIFKIADFGWSVHTPSNRRKTLCGTLDYLCPEMINYQFHDNRVDVWTIGVLAYELVVGRPPFESHNEQDIKKEIMNLIFQFPNCMIATRDLQSYKYQIILGSQNDFNLQINIYIFINYNGTILKYYSQIRFILLQNRQGKTRLSKWYVYYDDAEKVKLQNEVHRLIVCRDTKHTNFLEFRNYKIIYKRYAGLFFALCVDVSDNELTMLELIHLYVEVLDKYFGNVCELDIVFNFNKAYSIFDEMIVGGEIIETSKQVIINAVKNIELLD</sequence>
<gene>
    <name evidence="20" type="ORF">PPRIM_AZ9-3.1.T1580024</name>
</gene>
<dbReference type="InterPro" id="IPR027156">
    <property type="entry name" value="APS2"/>
</dbReference>
<dbReference type="CDD" id="cd14833">
    <property type="entry name" value="AP2_sigma"/>
    <property type="match status" value="1"/>
</dbReference>
<evidence type="ECO:0000313" key="20">
    <source>
        <dbReference type="EMBL" id="CAD8114096.1"/>
    </source>
</evidence>
<keyword evidence="4 17" id="KW-0723">Serine/threonine-protein kinase</keyword>
<evidence type="ECO:0000256" key="8">
    <source>
        <dbReference type="ARBA" id="ARBA00022840"/>
    </source>
</evidence>
<dbReference type="GO" id="GO:0030122">
    <property type="term" value="C:AP-2 adaptor complex"/>
    <property type="evidence" value="ECO:0007669"/>
    <property type="project" value="InterPro"/>
</dbReference>
<keyword evidence="3" id="KW-0813">Transport</keyword>
<dbReference type="FunFam" id="3.30.450.60:FF:000010">
    <property type="entry name" value="AP complex subunit sigma"/>
    <property type="match status" value="1"/>
</dbReference>
<evidence type="ECO:0000256" key="11">
    <source>
        <dbReference type="ARBA" id="ARBA00047899"/>
    </source>
</evidence>
<keyword evidence="9" id="KW-0653">Protein transport</keyword>
<feature type="domain" description="Protein kinase" evidence="19">
    <location>
        <begin position="101"/>
        <end position="387"/>
    </location>
</feature>
<dbReference type="GO" id="GO:0072583">
    <property type="term" value="P:clathrin-dependent endocytosis"/>
    <property type="evidence" value="ECO:0007669"/>
    <property type="project" value="InterPro"/>
</dbReference>
<evidence type="ECO:0000256" key="15">
    <source>
        <dbReference type="PIRSR" id="PIRSR630616-3"/>
    </source>
</evidence>
<dbReference type="Pfam" id="PF01217">
    <property type="entry name" value="Clat_adaptor_s"/>
    <property type="match status" value="1"/>
</dbReference>
<feature type="binding site" evidence="14">
    <location>
        <position position="111"/>
    </location>
    <ligand>
        <name>ATP</name>
        <dbReference type="ChEBI" id="CHEBI:30616"/>
    </ligand>
</feature>
<dbReference type="GO" id="GO:0015031">
    <property type="term" value="P:protein transport"/>
    <property type="evidence" value="ECO:0007669"/>
    <property type="project" value="UniProtKB-KW"/>
</dbReference>
<name>A0A8S1QFQ8_PARPR</name>
<comment type="caution">
    <text evidence="20">The sequence shown here is derived from an EMBL/GenBank/DDBJ whole genome shotgun (WGS) entry which is preliminary data.</text>
</comment>
<dbReference type="InterPro" id="IPR017441">
    <property type="entry name" value="Protein_kinase_ATP_BS"/>
</dbReference>
<keyword evidence="21" id="KW-1185">Reference proteome</keyword>
<dbReference type="GO" id="GO:0004674">
    <property type="term" value="F:protein serine/threonine kinase activity"/>
    <property type="evidence" value="ECO:0007669"/>
    <property type="project" value="UniProtKB-KW"/>
</dbReference>
<organism evidence="20 21">
    <name type="scientific">Paramecium primaurelia</name>
    <dbReference type="NCBI Taxonomy" id="5886"/>
    <lineage>
        <taxon>Eukaryota</taxon>
        <taxon>Sar</taxon>
        <taxon>Alveolata</taxon>
        <taxon>Ciliophora</taxon>
        <taxon>Intramacronucleata</taxon>
        <taxon>Oligohymenophorea</taxon>
        <taxon>Peniculida</taxon>
        <taxon>Parameciidae</taxon>
        <taxon>Paramecium</taxon>
    </lineage>
</organism>
<comment type="subcellular location">
    <subcellularLocation>
        <location evidence="1">Endomembrane system</location>
    </subcellularLocation>
</comment>
<dbReference type="FunFam" id="3.30.200.20:FF:000042">
    <property type="entry name" value="Aurora kinase A"/>
    <property type="match status" value="1"/>
</dbReference>
<feature type="active site" description="Proton acceptor" evidence="13">
    <location>
        <position position="226"/>
    </location>
</feature>
<dbReference type="InterPro" id="IPR000719">
    <property type="entry name" value="Prot_kinase_dom"/>
</dbReference>
<keyword evidence="8 14" id="KW-0067">ATP-binding</keyword>
<comment type="catalytic activity">
    <reaction evidence="11 17">
        <text>L-threonyl-[protein] + ATP = O-phospho-L-threonyl-[protein] + ADP + H(+)</text>
        <dbReference type="Rhea" id="RHEA:46608"/>
        <dbReference type="Rhea" id="RHEA-COMP:11060"/>
        <dbReference type="Rhea" id="RHEA-COMP:11605"/>
        <dbReference type="ChEBI" id="CHEBI:15378"/>
        <dbReference type="ChEBI" id="CHEBI:30013"/>
        <dbReference type="ChEBI" id="CHEBI:30616"/>
        <dbReference type="ChEBI" id="CHEBI:61977"/>
        <dbReference type="ChEBI" id="CHEBI:456216"/>
        <dbReference type="EC" id="2.7.11.1"/>
    </reaction>
</comment>
<dbReference type="PROSITE" id="PS50011">
    <property type="entry name" value="PROTEIN_KINASE_DOM"/>
    <property type="match status" value="1"/>
</dbReference>
<reference evidence="20" key="1">
    <citation type="submission" date="2021-01" db="EMBL/GenBank/DDBJ databases">
        <authorList>
            <consortium name="Genoscope - CEA"/>
            <person name="William W."/>
        </authorList>
    </citation>
    <scope>NUCLEOTIDE SEQUENCE</scope>
</reference>
<keyword evidence="18" id="KW-1133">Transmembrane helix</keyword>
<dbReference type="Proteomes" id="UP000688137">
    <property type="component" value="Unassembled WGS sequence"/>
</dbReference>
<evidence type="ECO:0000256" key="2">
    <source>
        <dbReference type="ARBA" id="ARBA00006972"/>
    </source>
</evidence>
<evidence type="ECO:0000256" key="1">
    <source>
        <dbReference type="ARBA" id="ARBA00004308"/>
    </source>
</evidence>
<evidence type="ECO:0000256" key="18">
    <source>
        <dbReference type="SAM" id="Phobius"/>
    </source>
</evidence>
<evidence type="ECO:0000256" key="3">
    <source>
        <dbReference type="ARBA" id="ARBA00022448"/>
    </source>
</evidence>
<comment type="similarity">
    <text evidence="17">Belongs to the protein kinase superfamily. Ser/Thr protein kinase family. Aurora subfamily.</text>
</comment>
<evidence type="ECO:0000259" key="19">
    <source>
        <dbReference type="PROSITE" id="PS50011"/>
    </source>
</evidence>
<evidence type="ECO:0000256" key="5">
    <source>
        <dbReference type="ARBA" id="ARBA00022679"/>
    </source>
</evidence>
<dbReference type="InterPro" id="IPR030616">
    <property type="entry name" value="Aur-like"/>
</dbReference>
<evidence type="ECO:0000256" key="7">
    <source>
        <dbReference type="ARBA" id="ARBA00022777"/>
    </source>
</evidence>
<evidence type="ECO:0000256" key="4">
    <source>
        <dbReference type="ARBA" id="ARBA00022527"/>
    </source>
</evidence>
<evidence type="ECO:0000256" key="17">
    <source>
        <dbReference type="RuleBase" id="RU367134"/>
    </source>
</evidence>
<proteinExistence type="inferred from homology"/>
<feature type="binding site" evidence="14">
    <location>
        <begin position="179"/>
        <end position="181"/>
    </location>
    <ligand>
        <name>ATP</name>
        <dbReference type="ChEBI" id="CHEBI:30616"/>
    </ligand>
</feature>
<feature type="binding site" evidence="14">
    <location>
        <position position="244"/>
    </location>
    <ligand>
        <name>ATP</name>
        <dbReference type="ChEBI" id="CHEBI:30616"/>
    </ligand>
</feature>
<protein>
    <recommendedName>
        <fullName evidence="17">Aurora kinase</fullName>
        <ecNumber evidence="17">2.7.11.1</ecNumber>
    </recommendedName>
</protein>
<keyword evidence="6 14" id="KW-0547">Nucleotide-binding</keyword>
<comment type="catalytic activity">
    <reaction evidence="12 17">
        <text>L-seryl-[protein] + ATP = O-phospho-L-seryl-[protein] + ADP + H(+)</text>
        <dbReference type="Rhea" id="RHEA:17989"/>
        <dbReference type="Rhea" id="RHEA-COMP:9863"/>
        <dbReference type="Rhea" id="RHEA-COMP:11604"/>
        <dbReference type="ChEBI" id="CHEBI:15378"/>
        <dbReference type="ChEBI" id="CHEBI:29999"/>
        <dbReference type="ChEBI" id="CHEBI:30616"/>
        <dbReference type="ChEBI" id="CHEBI:83421"/>
        <dbReference type="ChEBI" id="CHEBI:456216"/>
        <dbReference type="EC" id="2.7.11.1"/>
    </reaction>
</comment>
<feature type="cross-link" description="Glycyl lysine isopeptide (Lys-Gly) (interchain with G-Cter in SUMO2)" evidence="15">
    <location>
        <position position="228"/>
    </location>
</feature>
<evidence type="ECO:0000256" key="13">
    <source>
        <dbReference type="PIRSR" id="PIRSR630616-1"/>
    </source>
</evidence>
<dbReference type="SMART" id="SM00220">
    <property type="entry name" value="S_TKc"/>
    <property type="match status" value="1"/>
</dbReference>
<accession>A0A8S1QFQ8</accession>
<dbReference type="PANTHER" id="PTHR24350">
    <property type="entry name" value="SERINE/THREONINE-PROTEIN KINASE IAL-RELATED"/>
    <property type="match status" value="1"/>
</dbReference>
<evidence type="ECO:0000313" key="21">
    <source>
        <dbReference type="Proteomes" id="UP000688137"/>
    </source>
</evidence>
<dbReference type="GO" id="GO:0005524">
    <property type="term" value="F:ATP binding"/>
    <property type="evidence" value="ECO:0007669"/>
    <property type="project" value="UniProtKB-UniRule"/>
</dbReference>
<dbReference type="InterPro" id="IPR008271">
    <property type="entry name" value="Ser/Thr_kinase_AS"/>
</dbReference>
<feature type="binding site" evidence="14">
    <location>
        <begin position="230"/>
        <end position="231"/>
    </location>
    <ligand>
        <name>ATP</name>
        <dbReference type="ChEBI" id="CHEBI:30616"/>
    </ligand>
</feature>
<keyword evidence="5 17" id="KW-0808">Transferase</keyword>
<dbReference type="CDD" id="cd14007">
    <property type="entry name" value="STKc_Aurora"/>
    <property type="match status" value="1"/>
</dbReference>
<evidence type="ECO:0000256" key="6">
    <source>
        <dbReference type="ARBA" id="ARBA00022741"/>
    </source>
</evidence>
<feature type="transmembrane region" description="Helical" evidence="18">
    <location>
        <begin position="12"/>
        <end position="36"/>
    </location>
</feature>
<feature type="binding site" evidence="14 16">
    <location>
        <position position="130"/>
    </location>
    <ligand>
        <name>ATP</name>
        <dbReference type="ChEBI" id="CHEBI:30616"/>
    </ligand>
</feature>
<keyword evidence="18" id="KW-0812">Transmembrane</keyword>
<keyword evidence="10 18" id="KW-0472">Membrane</keyword>
<evidence type="ECO:0000256" key="14">
    <source>
        <dbReference type="PIRSR" id="PIRSR630616-2"/>
    </source>
</evidence>
<dbReference type="Pfam" id="PF00069">
    <property type="entry name" value="Pkinase"/>
    <property type="match status" value="1"/>
</dbReference>
<evidence type="ECO:0000256" key="16">
    <source>
        <dbReference type="PROSITE-ProRule" id="PRU10141"/>
    </source>
</evidence>
<dbReference type="EMBL" id="CAJJDM010000163">
    <property type="protein sequence ID" value="CAD8114096.1"/>
    <property type="molecule type" value="Genomic_DNA"/>
</dbReference>
<dbReference type="EC" id="2.7.11.1" evidence="17"/>
<dbReference type="OMA" id="MWHNANS"/>
<evidence type="ECO:0000256" key="10">
    <source>
        <dbReference type="ARBA" id="ARBA00023136"/>
    </source>
</evidence>
<evidence type="ECO:0000256" key="9">
    <source>
        <dbReference type="ARBA" id="ARBA00022927"/>
    </source>
</evidence>
<dbReference type="PROSITE" id="PS00108">
    <property type="entry name" value="PROTEIN_KINASE_ST"/>
    <property type="match status" value="1"/>
</dbReference>
<dbReference type="AlphaFoldDB" id="A0A8S1QFQ8"/>
<dbReference type="GO" id="GO:0035615">
    <property type="term" value="F:clathrin adaptor activity"/>
    <property type="evidence" value="ECO:0007669"/>
    <property type="project" value="InterPro"/>
</dbReference>
<dbReference type="FunFam" id="1.10.510.10:FF:000235">
    <property type="entry name" value="Serine/threonine-protein kinase ark1"/>
    <property type="match status" value="1"/>
</dbReference>